<accession>A0ABD3R3W8</accession>
<feature type="region of interest" description="Disordered" evidence="2">
    <location>
        <begin position="1"/>
        <end position="38"/>
    </location>
</feature>
<dbReference type="Proteomes" id="UP001530377">
    <property type="component" value="Unassembled WGS sequence"/>
</dbReference>
<dbReference type="SUPFAM" id="SSF111126">
    <property type="entry name" value="Ligand-binding domain in the NO signalling and Golgi transport"/>
    <property type="match status" value="1"/>
</dbReference>
<evidence type="ECO:0000313" key="4">
    <source>
        <dbReference type="Proteomes" id="UP001530377"/>
    </source>
</evidence>
<name>A0ABD3R3W8_9STRA</name>
<dbReference type="PANTHER" id="PTHR12817">
    <property type="entry name" value="TRAFFICKING PROTEIN PARTICLE COMPLEX SUBUNIT 6B"/>
    <property type="match status" value="1"/>
</dbReference>
<protein>
    <recommendedName>
        <fullName evidence="5">Transport protein particle component</fullName>
    </recommendedName>
</protein>
<gene>
    <name evidence="3" type="ORF">ACHAXA_002254</name>
</gene>
<sequence length="335" mass="35043">MATVAGHTPPIHARSASSAIPTPPASSKTVPSSSSHPNNAAAAAAAATTATTEHVAECAYEFLLAGIIQWVEREEKRMVYMARAVSAARHNRVGGDSGAIAGDDGARAAGKRADPDEPPSSTTAGDVVDAPTPAEDDDDDGNDGKDDEAATAAAIMAAERSAARIERMGYDVGYRLCERLAQHRPLLGPGSPSPETGAVDVPPSIAVTSGKTTDRGPIIMGGGGHHTVMDAGTQLEAVKFLCKEFWTEVFRKQIDKLQTNHRGVFVLKDHELRWLRRLPPDVEGARVGAIRILAFPCGLIRGALACLGLSGAIVSCDFLADGKAMASCSFNIKVK</sequence>
<feature type="region of interest" description="Disordered" evidence="2">
    <location>
        <begin position="93"/>
        <end position="147"/>
    </location>
</feature>
<dbReference type="AlphaFoldDB" id="A0ABD3R3W8"/>
<keyword evidence="4" id="KW-1185">Reference proteome</keyword>
<dbReference type="InterPro" id="IPR024096">
    <property type="entry name" value="NO_sig/Golgi_transp_ligand-bd"/>
</dbReference>
<comment type="caution">
    <text evidence="3">The sequence shown here is derived from an EMBL/GenBank/DDBJ whole genome shotgun (WGS) entry which is preliminary data.</text>
</comment>
<dbReference type="Pfam" id="PF04051">
    <property type="entry name" value="TRAPP"/>
    <property type="match status" value="1"/>
</dbReference>
<dbReference type="CDD" id="cd14944">
    <property type="entry name" value="TRAPPC6A_Trs33"/>
    <property type="match status" value="1"/>
</dbReference>
<dbReference type="InterPro" id="IPR007194">
    <property type="entry name" value="TRAPP_component"/>
</dbReference>
<proteinExistence type="inferred from homology"/>
<organism evidence="3 4">
    <name type="scientific">Cyclostephanos tholiformis</name>
    <dbReference type="NCBI Taxonomy" id="382380"/>
    <lineage>
        <taxon>Eukaryota</taxon>
        <taxon>Sar</taxon>
        <taxon>Stramenopiles</taxon>
        <taxon>Ochrophyta</taxon>
        <taxon>Bacillariophyta</taxon>
        <taxon>Coscinodiscophyceae</taxon>
        <taxon>Thalassiosirophycidae</taxon>
        <taxon>Stephanodiscales</taxon>
        <taxon>Stephanodiscaceae</taxon>
        <taxon>Cyclostephanos</taxon>
    </lineage>
</organism>
<dbReference type="EMBL" id="JALLPB020000633">
    <property type="protein sequence ID" value="KAL3807388.1"/>
    <property type="molecule type" value="Genomic_DNA"/>
</dbReference>
<evidence type="ECO:0000256" key="2">
    <source>
        <dbReference type="SAM" id="MobiDB-lite"/>
    </source>
</evidence>
<evidence type="ECO:0008006" key="5">
    <source>
        <dbReference type="Google" id="ProtNLM"/>
    </source>
</evidence>
<dbReference type="InterPro" id="IPR037992">
    <property type="entry name" value="TRAPPC6/Trs33"/>
</dbReference>
<dbReference type="Gene3D" id="3.30.1380.20">
    <property type="entry name" value="Trafficking protein particle complex subunit 3"/>
    <property type="match status" value="1"/>
</dbReference>
<evidence type="ECO:0000313" key="3">
    <source>
        <dbReference type="EMBL" id="KAL3807388.1"/>
    </source>
</evidence>
<dbReference type="PANTHER" id="PTHR12817:SF0">
    <property type="entry name" value="GEO08327P1"/>
    <property type="match status" value="1"/>
</dbReference>
<feature type="compositionally biased region" description="Low complexity" evidence="2">
    <location>
        <begin position="15"/>
        <end position="38"/>
    </location>
</feature>
<evidence type="ECO:0000256" key="1">
    <source>
        <dbReference type="ARBA" id="ARBA00006218"/>
    </source>
</evidence>
<comment type="similarity">
    <text evidence="1">Belongs to the TRAPP small subunits family. BET3 subfamily.</text>
</comment>
<reference evidence="3 4" key="1">
    <citation type="submission" date="2024-10" db="EMBL/GenBank/DDBJ databases">
        <title>Updated reference genomes for cyclostephanoid diatoms.</title>
        <authorList>
            <person name="Roberts W.R."/>
            <person name="Alverson A.J."/>
        </authorList>
    </citation>
    <scope>NUCLEOTIDE SEQUENCE [LARGE SCALE GENOMIC DNA]</scope>
    <source>
        <strain evidence="3 4">AJA228-03</strain>
    </source>
</reference>